<keyword evidence="1" id="KW-0472">Membrane</keyword>
<feature type="transmembrane region" description="Helical" evidence="1">
    <location>
        <begin position="80"/>
        <end position="98"/>
    </location>
</feature>
<evidence type="ECO:0000313" key="3">
    <source>
        <dbReference type="Proteomes" id="UP000445309"/>
    </source>
</evidence>
<evidence type="ECO:0000256" key="1">
    <source>
        <dbReference type="SAM" id="Phobius"/>
    </source>
</evidence>
<dbReference type="AlphaFoldDB" id="A0A6N4XWB7"/>
<keyword evidence="1" id="KW-1133">Transmembrane helix</keyword>
<name>A0A6N4XWB7_9FLAO</name>
<proteinExistence type="predicted"/>
<organism evidence="2 3">
    <name type="scientific">Chryseobacterium fistulae</name>
    <dbReference type="NCBI Taxonomy" id="2675058"/>
    <lineage>
        <taxon>Bacteria</taxon>
        <taxon>Pseudomonadati</taxon>
        <taxon>Bacteroidota</taxon>
        <taxon>Flavobacteriia</taxon>
        <taxon>Flavobacteriales</taxon>
        <taxon>Weeksellaceae</taxon>
        <taxon>Chryseobacterium group</taxon>
        <taxon>Chryseobacterium</taxon>
    </lineage>
</organism>
<evidence type="ECO:0000313" key="2">
    <source>
        <dbReference type="EMBL" id="CAA7390050.1"/>
    </source>
</evidence>
<dbReference type="EMBL" id="CACVBY010000055">
    <property type="protein sequence ID" value="CAA7390050.1"/>
    <property type="molecule type" value="Genomic_DNA"/>
</dbReference>
<keyword evidence="3" id="KW-1185">Reference proteome</keyword>
<dbReference type="Proteomes" id="UP000445309">
    <property type="component" value="Unassembled WGS sequence"/>
</dbReference>
<protein>
    <submittedName>
        <fullName evidence="2">Uncharacterized protein</fullName>
    </submittedName>
</protein>
<gene>
    <name evidence="2" type="ORF">CHRY9393_02348</name>
</gene>
<sequence>MGSKKLSLILSEFSILKVYKTVKKLLSRNTIPNLDLFQKIIFTIVIIFFILGTETSQFLQLFLFILFIFLYSLKKHKFSANLVFGIFIFPLIWSRFWYTIHIREPFLLYALKDNNLSDFLAQRYFQFQGP</sequence>
<reference evidence="2 3" key="1">
    <citation type="submission" date="2020-01" db="EMBL/GenBank/DDBJ databases">
        <authorList>
            <person name="Rodrigo-Torres L."/>
            <person name="Arahal R. D."/>
            <person name="Lucena T."/>
        </authorList>
    </citation>
    <scope>NUCLEOTIDE SEQUENCE [LARGE SCALE GENOMIC DNA]</scope>
    <source>
        <strain evidence="2 3">CECT 9393</strain>
    </source>
</reference>
<accession>A0A6N4XWB7</accession>
<keyword evidence="1" id="KW-0812">Transmembrane</keyword>
<feature type="transmembrane region" description="Helical" evidence="1">
    <location>
        <begin position="57"/>
        <end position="73"/>
    </location>
</feature>